<organism evidence="2 3">
    <name type="scientific">Crassostrea virginica</name>
    <name type="common">Eastern oyster</name>
    <dbReference type="NCBI Taxonomy" id="6565"/>
    <lineage>
        <taxon>Eukaryota</taxon>
        <taxon>Metazoa</taxon>
        <taxon>Spiralia</taxon>
        <taxon>Lophotrochozoa</taxon>
        <taxon>Mollusca</taxon>
        <taxon>Bivalvia</taxon>
        <taxon>Autobranchia</taxon>
        <taxon>Pteriomorphia</taxon>
        <taxon>Ostreida</taxon>
        <taxon>Ostreoidea</taxon>
        <taxon>Ostreidae</taxon>
        <taxon>Crassostrea</taxon>
    </lineage>
</organism>
<dbReference type="OrthoDB" id="6061270at2759"/>
<evidence type="ECO:0000313" key="2">
    <source>
        <dbReference type="Proteomes" id="UP000694844"/>
    </source>
</evidence>
<gene>
    <name evidence="3" type="primary">LOC111119939</name>
</gene>
<dbReference type="Proteomes" id="UP000694844">
    <property type="component" value="Chromosome 2"/>
</dbReference>
<feature type="chain" id="PRO_5034282137" evidence="1">
    <location>
        <begin position="17"/>
        <end position="175"/>
    </location>
</feature>
<dbReference type="RefSeq" id="XP_022316228.1">
    <property type="nucleotide sequence ID" value="XM_022460520.1"/>
</dbReference>
<reference evidence="3" key="1">
    <citation type="submission" date="2025-08" db="UniProtKB">
        <authorList>
            <consortium name="RefSeq"/>
        </authorList>
    </citation>
    <scope>IDENTIFICATION</scope>
    <source>
        <tissue evidence="3">Whole sample</tissue>
    </source>
</reference>
<keyword evidence="1" id="KW-0732">Signal</keyword>
<evidence type="ECO:0000256" key="1">
    <source>
        <dbReference type="SAM" id="SignalP"/>
    </source>
</evidence>
<evidence type="ECO:0000313" key="3">
    <source>
        <dbReference type="RefSeq" id="XP_022316228.1"/>
    </source>
</evidence>
<feature type="signal peptide" evidence="1">
    <location>
        <begin position="1"/>
        <end position="16"/>
    </location>
</feature>
<sequence length="175" mass="19321">MAQGIISLAFFILGSCYLLSSHLIKNPFSPQEMAVLANAKLSDLPFRMQVALRRRPKTGDNSHYCCSTDTSSPIGYKTISKVVSEIIKEGVQVQVGENSCGFLNTGKCHQSELRYQEKLITHLTYEEVPLIQQCPSSNIVCCNHYLNVTGTCMLIAEAANYKQDLIDLMQAGLLG</sequence>
<name>A0A8B8CK62_CRAVI</name>
<dbReference type="AlphaFoldDB" id="A0A8B8CK62"/>
<keyword evidence="2" id="KW-1185">Reference proteome</keyword>
<proteinExistence type="predicted"/>
<protein>
    <submittedName>
        <fullName evidence="3">Uncharacterized protein LOC111119939</fullName>
    </submittedName>
</protein>
<dbReference type="GeneID" id="111119939"/>
<accession>A0A8B8CK62</accession>
<dbReference type="KEGG" id="cvn:111119939"/>